<dbReference type="GO" id="GO:0006352">
    <property type="term" value="P:DNA-templated transcription initiation"/>
    <property type="evidence" value="ECO:0007669"/>
    <property type="project" value="InterPro"/>
</dbReference>
<keyword evidence="3" id="KW-0731">Sigma factor</keyword>
<dbReference type="GO" id="GO:0003677">
    <property type="term" value="F:DNA binding"/>
    <property type="evidence" value="ECO:0007669"/>
    <property type="project" value="UniProtKB-KW"/>
</dbReference>
<dbReference type="Pfam" id="PF04542">
    <property type="entry name" value="Sigma70_r2"/>
    <property type="match status" value="1"/>
</dbReference>
<comment type="caution">
    <text evidence="8">The sequence shown here is derived from an EMBL/GenBank/DDBJ whole genome shotgun (WGS) entry which is preliminary data.</text>
</comment>
<dbReference type="Pfam" id="PF08281">
    <property type="entry name" value="Sigma70_r4_2"/>
    <property type="match status" value="1"/>
</dbReference>
<dbReference type="Gene3D" id="1.10.10.10">
    <property type="entry name" value="Winged helix-like DNA-binding domain superfamily/Winged helix DNA-binding domain"/>
    <property type="match status" value="1"/>
</dbReference>
<keyword evidence="4" id="KW-0238">DNA-binding</keyword>
<sequence length="175" mass="19381">MARDDAEYVEFVEAVQDRLRRTAYLMTGDWTLAADLTQEALIKVYVAWPKLERKGGLASYARRTVVSAAIDHHRKRARRPEVLVYHHTDHAVGEGDGAGDRADRALVVQALRKVPERQRACIVLRYFEDLSVAETASILKCSEGNVKSQTSHGIAALKRELAALGMPSLTLPMGA</sequence>
<dbReference type="EMBL" id="QXGH01000015">
    <property type="protein sequence ID" value="RHW26875.1"/>
    <property type="molecule type" value="Genomic_DNA"/>
</dbReference>
<keyword evidence="9" id="KW-1185">Reference proteome</keyword>
<evidence type="ECO:0000256" key="5">
    <source>
        <dbReference type="ARBA" id="ARBA00023163"/>
    </source>
</evidence>
<dbReference type="InterPro" id="IPR014325">
    <property type="entry name" value="RNA_pol_sigma-E_actinobac"/>
</dbReference>
<evidence type="ECO:0000259" key="6">
    <source>
        <dbReference type="Pfam" id="PF04542"/>
    </source>
</evidence>
<comment type="similarity">
    <text evidence="1">Belongs to the sigma-70 factor family. ECF subfamily.</text>
</comment>
<dbReference type="InterPro" id="IPR013249">
    <property type="entry name" value="RNA_pol_sigma70_r4_t2"/>
</dbReference>
<evidence type="ECO:0000256" key="4">
    <source>
        <dbReference type="ARBA" id="ARBA00023125"/>
    </source>
</evidence>
<evidence type="ECO:0000256" key="1">
    <source>
        <dbReference type="ARBA" id="ARBA00010641"/>
    </source>
</evidence>
<dbReference type="InterPro" id="IPR013324">
    <property type="entry name" value="RNA_pol_sigma_r3/r4-like"/>
</dbReference>
<gene>
    <name evidence="8" type="ORF">D0Z08_11815</name>
</gene>
<dbReference type="InterPro" id="IPR036388">
    <property type="entry name" value="WH-like_DNA-bd_sf"/>
</dbReference>
<dbReference type="RefSeq" id="WP_118925441.1">
    <property type="nucleotide sequence ID" value="NZ_QXGH01000015.1"/>
</dbReference>
<dbReference type="SUPFAM" id="SSF88946">
    <property type="entry name" value="Sigma2 domain of RNA polymerase sigma factors"/>
    <property type="match status" value="1"/>
</dbReference>
<dbReference type="InterPro" id="IPR014284">
    <property type="entry name" value="RNA_pol_sigma-70_dom"/>
</dbReference>
<proteinExistence type="inferred from homology"/>
<feature type="domain" description="RNA polymerase sigma-70 region 2" evidence="6">
    <location>
        <begin position="11"/>
        <end position="79"/>
    </location>
</feature>
<dbReference type="InterPro" id="IPR007627">
    <property type="entry name" value="RNA_pol_sigma70_r2"/>
</dbReference>
<dbReference type="AlphaFoldDB" id="A0A417Y2S3"/>
<evidence type="ECO:0000256" key="3">
    <source>
        <dbReference type="ARBA" id="ARBA00023082"/>
    </source>
</evidence>
<dbReference type="PANTHER" id="PTHR43133:SF50">
    <property type="entry name" value="ECF RNA POLYMERASE SIGMA FACTOR SIGM"/>
    <property type="match status" value="1"/>
</dbReference>
<evidence type="ECO:0000259" key="7">
    <source>
        <dbReference type="Pfam" id="PF08281"/>
    </source>
</evidence>
<dbReference type="InterPro" id="IPR013325">
    <property type="entry name" value="RNA_pol_sigma_r2"/>
</dbReference>
<keyword evidence="5" id="KW-0804">Transcription</keyword>
<organism evidence="8 9">
    <name type="scientific">Nocardioides immobilis</name>
    <dbReference type="NCBI Taxonomy" id="2049295"/>
    <lineage>
        <taxon>Bacteria</taxon>
        <taxon>Bacillati</taxon>
        <taxon>Actinomycetota</taxon>
        <taxon>Actinomycetes</taxon>
        <taxon>Propionibacteriales</taxon>
        <taxon>Nocardioidaceae</taxon>
        <taxon>Nocardioides</taxon>
    </lineage>
</organism>
<feature type="domain" description="RNA polymerase sigma factor 70 region 4 type 2" evidence="7">
    <location>
        <begin position="106"/>
        <end position="157"/>
    </location>
</feature>
<evidence type="ECO:0000313" key="9">
    <source>
        <dbReference type="Proteomes" id="UP000283644"/>
    </source>
</evidence>
<dbReference type="Proteomes" id="UP000283644">
    <property type="component" value="Unassembled WGS sequence"/>
</dbReference>
<dbReference type="InterPro" id="IPR039425">
    <property type="entry name" value="RNA_pol_sigma-70-like"/>
</dbReference>
<dbReference type="OrthoDB" id="3292386at2"/>
<evidence type="ECO:0000313" key="8">
    <source>
        <dbReference type="EMBL" id="RHW26875.1"/>
    </source>
</evidence>
<name>A0A417Y2S3_9ACTN</name>
<protein>
    <submittedName>
        <fullName evidence="8">SigE family RNA polymerase sigma factor</fullName>
    </submittedName>
</protein>
<dbReference type="NCBIfam" id="TIGR02983">
    <property type="entry name" value="SigE-fam_strep"/>
    <property type="match status" value="1"/>
</dbReference>
<dbReference type="SUPFAM" id="SSF88659">
    <property type="entry name" value="Sigma3 and sigma4 domains of RNA polymerase sigma factors"/>
    <property type="match status" value="1"/>
</dbReference>
<keyword evidence="2" id="KW-0805">Transcription regulation</keyword>
<dbReference type="Gene3D" id="1.10.1740.10">
    <property type="match status" value="1"/>
</dbReference>
<dbReference type="GO" id="GO:0016987">
    <property type="term" value="F:sigma factor activity"/>
    <property type="evidence" value="ECO:0007669"/>
    <property type="project" value="UniProtKB-KW"/>
</dbReference>
<dbReference type="CDD" id="cd06171">
    <property type="entry name" value="Sigma70_r4"/>
    <property type="match status" value="1"/>
</dbReference>
<evidence type="ECO:0000256" key="2">
    <source>
        <dbReference type="ARBA" id="ARBA00023015"/>
    </source>
</evidence>
<dbReference type="PANTHER" id="PTHR43133">
    <property type="entry name" value="RNA POLYMERASE ECF-TYPE SIGMA FACTO"/>
    <property type="match status" value="1"/>
</dbReference>
<reference evidence="8 9" key="1">
    <citation type="submission" date="2018-09" db="EMBL/GenBank/DDBJ databases">
        <title>Genome sequencing of Nocardioides immobilis CCTCC AB 2017083 for comparison to Nocardioides silvaticus.</title>
        <authorList>
            <person name="Li C."/>
            <person name="Wang G."/>
        </authorList>
    </citation>
    <scope>NUCLEOTIDE SEQUENCE [LARGE SCALE GENOMIC DNA]</scope>
    <source>
        <strain evidence="8 9">CCTCC AB 2017083</strain>
    </source>
</reference>
<accession>A0A417Y2S3</accession>
<dbReference type="NCBIfam" id="TIGR02937">
    <property type="entry name" value="sigma70-ECF"/>
    <property type="match status" value="1"/>
</dbReference>